<dbReference type="EMBL" id="CAXLJM020000034">
    <property type="protein sequence ID" value="CAL8102473.1"/>
    <property type="molecule type" value="Genomic_DNA"/>
</dbReference>
<dbReference type="PRINTS" id="PR00385">
    <property type="entry name" value="P450"/>
</dbReference>
<name>A0ABP1QKW0_9HEXA</name>
<accession>A0ABP1QKW0</accession>
<evidence type="ECO:0008006" key="8">
    <source>
        <dbReference type="Google" id="ProtNLM"/>
    </source>
</evidence>
<evidence type="ECO:0000313" key="7">
    <source>
        <dbReference type="Proteomes" id="UP001642540"/>
    </source>
</evidence>
<dbReference type="Proteomes" id="UP001642540">
    <property type="component" value="Unassembled WGS sequence"/>
</dbReference>
<evidence type="ECO:0000256" key="2">
    <source>
        <dbReference type="ARBA" id="ARBA00022723"/>
    </source>
</evidence>
<comment type="caution">
    <text evidence="6">The sequence shown here is derived from an EMBL/GenBank/DDBJ whole genome shotgun (WGS) entry which is preliminary data.</text>
</comment>
<dbReference type="Gene3D" id="1.10.630.10">
    <property type="entry name" value="Cytochrome P450"/>
    <property type="match status" value="2"/>
</dbReference>
<reference evidence="6 7" key="1">
    <citation type="submission" date="2024-08" db="EMBL/GenBank/DDBJ databases">
        <authorList>
            <person name="Cucini C."/>
            <person name="Frati F."/>
        </authorList>
    </citation>
    <scope>NUCLEOTIDE SEQUENCE [LARGE SCALE GENOMIC DNA]</scope>
</reference>
<dbReference type="InterPro" id="IPR050182">
    <property type="entry name" value="Cytochrome_P450_fam2"/>
</dbReference>
<dbReference type="SUPFAM" id="SSF48264">
    <property type="entry name" value="Cytochrome P450"/>
    <property type="match status" value="1"/>
</dbReference>
<protein>
    <recommendedName>
        <fullName evidence="8">Methyl farnesoate epoxidase</fullName>
    </recommendedName>
</protein>
<organism evidence="6 7">
    <name type="scientific">Orchesella dallaii</name>
    <dbReference type="NCBI Taxonomy" id="48710"/>
    <lineage>
        <taxon>Eukaryota</taxon>
        <taxon>Metazoa</taxon>
        <taxon>Ecdysozoa</taxon>
        <taxon>Arthropoda</taxon>
        <taxon>Hexapoda</taxon>
        <taxon>Collembola</taxon>
        <taxon>Entomobryomorpha</taxon>
        <taxon>Entomobryoidea</taxon>
        <taxon>Orchesellidae</taxon>
        <taxon>Orchesellinae</taxon>
        <taxon>Orchesella</taxon>
    </lineage>
</organism>
<dbReference type="InterPro" id="IPR017972">
    <property type="entry name" value="Cyt_P450_CS"/>
</dbReference>
<keyword evidence="4 5" id="KW-0503">Monooxygenase</keyword>
<dbReference type="PANTHER" id="PTHR24300:SF404">
    <property type="entry name" value="CYTOCHROME P450 2D6-LIKE"/>
    <property type="match status" value="1"/>
</dbReference>
<gene>
    <name evidence="6" type="ORF">ODALV1_LOCUS11152</name>
</gene>
<dbReference type="InterPro" id="IPR001128">
    <property type="entry name" value="Cyt_P450"/>
</dbReference>
<dbReference type="InterPro" id="IPR036396">
    <property type="entry name" value="Cyt_P450_sf"/>
</dbReference>
<keyword evidence="2 5" id="KW-0479">Metal-binding</keyword>
<keyword evidence="3 5" id="KW-0408">Iron</keyword>
<dbReference type="Pfam" id="PF00067">
    <property type="entry name" value="p450"/>
    <property type="match status" value="2"/>
</dbReference>
<evidence type="ECO:0000256" key="1">
    <source>
        <dbReference type="ARBA" id="ARBA00010617"/>
    </source>
</evidence>
<keyword evidence="7" id="KW-1185">Reference proteome</keyword>
<comment type="similarity">
    <text evidence="1 5">Belongs to the cytochrome P450 family.</text>
</comment>
<proteinExistence type="inferred from homology"/>
<evidence type="ECO:0000256" key="3">
    <source>
        <dbReference type="ARBA" id="ARBA00023004"/>
    </source>
</evidence>
<dbReference type="PANTHER" id="PTHR24300">
    <property type="entry name" value="CYTOCHROME P450 508A4-RELATED"/>
    <property type="match status" value="1"/>
</dbReference>
<dbReference type="PRINTS" id="PR00463">
    <property type="entry name" value="EP450I"/>
</dbReference>
<keyword evidence="5" id="KW-0560">Oxidoreductase</keyword>
<evidence type="ECO:0000313" key="6">
    <source>
        <dbReference type="EMBL" id="CAL8102473.1"/>
    </source>
</evidence>
<dbReference type="PROSITE" id="PS00086">
    <property type="entry name" value="CYTOCHROME_P450"/>
    <property type="match status" value="1"/>
</dbReference>
<evidence type="ECO:0000256" key="4">
    <source>
        <dbReference type="ARBA" id="ARBA00023033"/>
    </source>
</evidence>
<keyword evidence="5" id="KW-0349">Heme</keyword>
<sequence>MEEYLTKSEFSDRSRNAYLAKRSFNKQLGLVEAKYPQLWKELHRFSLNSLRNFGFRKRNTMTSVIQDEITNVVLELKSSVKEYNGIHKFDGYFTVSILNIIWSILAGKRYEHNDSKLLRLVKVTRNIMEAFSVDNLLMAYPEWKNWFPNWTGMTELIDERRMLGLFKTHPENLVDEFLREAEKHEKETTSNTLTWCILFLMLNPRVQRKLQEEIDSVVPQGTFPTVDQESQLHYLRAVLAETHRMNSETHVSAHGPPSADKRCGTYISAHLHAVHYDKRYWKDPQTFRPERFIDGNGNFKSDPRLKPFGFGKRMCPGESLVSMNLMYFVCALLRNFTFQPVPNELPPSTEPVPGASVGPHPFQAWIECRTKNLNEI</sequence>
<evidence type="ECO:0000256" key="5">
    <source>
        <dbReference type="RuleBase" id="RU000461"/>
    </source>
</evidence>
<dbReference type="InterPro" id="IPR002401">
    <property type="entry name" value="Cyt_P450_E_grp-I"/>
</dbReference>